<comment type="caution">
    <text evidence="3">The sequence shown here is derived from an EMBL/GenBank/DDBJ whole genome shotgun (WGS) entry which is preliminary data.</text>
</comment>
<evidence type="ECO:0000313" key="3">
    <source>
        <dbReference type="EMBL" id="KAB7651341.1"/>
    </source>
</evidence>
<sequence>MNQFDSEIITWLFIAFAGAAFGVLALRRVFSRKALPQKRRSESASSEASPRRERIAARRENRGLPKVEVPPPPRKPEIMGPGRPSLLAFCAEGGEAPVALIQRCDRFDDMIPCEGAEIKPEGKALRLIADRLGALAHEPDDELAERTWMIAVPEETSGKTQAAAGALKLLARDEKGCPMGEAAPVADISAEVFARELKALLPKADAGAGSLQKLFREESVLVEELLGARRTREGEGAQDEKLPGFIAALPEISPEVWRDSPGRLEAVLEDLRQAIEESDKAFDQENTEASEDPRVGRALVLDHLLLMLLLSRTIASGDYLPGMRASAEAVRRAVVWAARKKGSSREDELLTNLRRAEALIDERVLAGGRMTRRIVRLSDDGGIRFGSA</sequence>
<proteinExistence type="predicted"/>
<evidence type="ECO:0000256" key="1">
    <source>
        <dbReference type="SAM" id="MobiDB-lite"/>
    </source>
</evidence>
<feature type="compositionally biased region" description="Basic and acidic residues" evidence="1">
    <location>
        <begin position="49"/>
        <end position="65"/>
    </location>
</feature>
<dbReference type="Proteomes" id="UP000469462">
    <property type="component" value="Unassembled WGS sequence"/>
</dbReference>
<keyword evidence="4" id="KW-1185">Reference proteome</keyword>
<dbReference type="AlphaFoldDB" id="A0AAI9SDB6"/>
<reference evidence="3 4" key="1">
    <citation type="submission" date="2019-10" db="EMBL/GenBank/DDBJ databases">
        <title>Genome diversity of Sutterella seckii.</title>
        <authorList>
            <person name="Chaplin A.V."/>
            <person name="Sokolova S.R."/>
            <person name="Mosin K.A."/>
            <person name="Ivanova E.L."/>
            <person name="Kochetkova T.O."/>
            <person name="Goltsov A.Y."/>
            <person name="Trofimov D.Y."/>
            <person name="Efimov B.A."/>
        </authorList>
    </citation>
    <scope>NUCLEOTIDE SEQUENCE [LARGE SCALE GENOMIC DNA]</scope>
    <source>
        <strain evidence="3 4">ASD3426</strain>
    </source>
</reference>
<feature type="region of interest" description="Disordered" evidence="1">
    <location>
        <begin position="37"/>
        <end position="80"/>
    </location>
</feature>
<gene>
    <name evidence="3" type="ORF">GBM96_05965</name>
</gene>
<name>A0AAI9SDB6_9BURK</name>
<dbReference type="RefSeq" id="WP_139688916.1">
    <property type="nucleotide sequence ID" value="NZ_WEHW01000016.1"/>
</dbReference>
<keyword evidence="2" id="KW-1133">Transmembrane helix</keyword>
<keyword evidence="2" id="KW-0812">Transmembrane</keyword>
<protein>
    <submittedName>
        <fullName evidence="3">Uncharacterized protein</fullName>
    </submittedName>
</protein>
<feature type="transmembrane region" description="Helical" evidence="2">
    <location>
        <begin position="12"/>
        <end position="30"/>
    </location>
</feature>
<evidence type="ECO:0000313" key="4">
    <source>
        <dbReference type="Proteomes" id="UP000469462"/>
    </source>
</evidence>
<organism evidence="3 4">
    <name type="scientific">Sutterella seckii</name>
    <dbReference type="NCBI Taxonomy" id="1944635"/>
    <lineage>
        <taxon>Bacteria</taxon>
        <taxon>Pseudomonadati</taxon>
        <taxon>Pseudomonadota</taxon>
        <taxon>Betaproteobacteria</taxon>
        <taxon>Burkholderiales</taxon>
        <taxon>Sutterellaceae</taxon>
        <taxon>Sutterella</taxon>
    </lineage>
</organism>
<accession>A0AAI9SDB6</accession>
<evidence type="ECO:0000256" key="2">
    <source>
        <dbReference type="SAM" id="Phobius"/>
    </source>
</evidence>
<dbReference type="EMBL" id="WEHW01000016">
    <property type="protein sequence ID" value="KAB7651341.1"/>
    <property type="molecule type" value="Genomic_DNA"/>
</dbReference>
<keyword evidence="2" id="KW-0472">Membrane</keyword>